<dbReference type="OrthoDB" id="8865355at2"/>
<evidence type="ECO:0000313" key="18">
    <source>
        <dbReference type="EMBL" id="SFD21990.1"/>
    </source>
</evidence>
<feature type="transmembrane region" description="Helical" evidence="15">
    <location>
        <begin position="115"/>
        <end position="137"/>
    </location>
</feature>
<sequence length="924" mass="98893">MSEHRRKPPQRGRRAASGRRAAPPPPREPAGGSYGTPPEPRAYGSRAEARRAVQERGGGRRRAASATEPLPMRGGGGRRAARRGMPEPPPKKRIIDYPRWGKRGIRRWVPSWKQWLGMAFLFLGTLIGLVGIAYAMVEVPNQNIWAKSQKNVYHWADGTEMVVAGGGEYNRQNIPLDQMPEHLTDAAIAAENHTFWTDSGVNPVGIARAVVNMARGAETQSGSTITQQYVKNNFLVQDQTLTRKAKELLISIKVGAQEPKETILEGYMNTSYFGRGAYGVQAAAQAYYNKDAEELNASESAFLISLLKGPDYYDPHGGTRGAEAAEGNLRRAEERWSWILDRRVEVGTLDAAERGQYTEFPMPVEPKPATNKAGQIGYLTGLVDQYLVNNDILTSQQLEDGGYRIYTTFDKVKVNQMEAAVTQVMEKINAEEAPENEFVQFGGASVVPGDGAIVAIYGGTSFTEHFVNNANREDIQVGSTFKPYVLAAAMRDGVRDPEKGPEQGPEDRTRLSPEAIYNSENELLIRHYDGEVWKGEDAEGNETELRQVNYEGGEEGPITLRRAMEVSANSPFVQLGMDIGIETVAQAAIDAGLHKSSLEPFNDTVPSFSLGVGTPSAIRMATGYATFAASGEQAEPYSVTEVKNAEGTLWKHELSLKRAFSSDVADNVTDVLASVVENGSGRKAQDLGKPAAAKTGTTDDNKSAWFSGYTPHLSTAIGMFRQDDNNASDGFLEMYGVGGMEKVTGGSFPADVWVSYMKEATKDHPADKFPKAPKIGEIVYGGGAESPEPTPTETEEPEQTEEPEEEETEEPDRPGKPSSEPDPTFPTFSCDPVNDPFCGGGETGGGDAGGTTGETDTGGESGGVTDGSTGETDTGGETDGSTGETDTGGDSGGDTGWIVGNGNGNGGGGNGGGGGDTSGDTTEP</sequence>
<evidence type="ECO:0000256" key="1">
    <source>
        <dbReference type="ARBA" id="ARBA00007090"/>
    </source>
</evidence>
<keyword evidence="6" id="KW-0808">Transferase</keyword>
<evidence type="ECO:0000256" key="6">
    <source>
        <dbReference type="ARBA" id="ARBA00022679"/>
    </source>
</evidence>
<evidence type="ECO:0000256" key="7">
    <source>
        <dbReference type="ARBA" id="ARBA00022801"/>
    </source>
</evidence>
<keyword evidence="11" id="KW-0961">Cell wall biogenesis/degradation</keyword>
<dbReference type="SUPFAM" id="SSF53955">
    <property type="entry name" value="Lysozyme-like"/>
    <property type="match status" value="1"/>
</dbReference>
<keyword evidence="8" id="KW-0133">Cell shape</keyword>
<dbReference type="InterPro" id="IPR001264">
    <property type="entry name" value="Glyco_trans_51"/>
</dbReference>
<feature type="compositionally biased region" description="Gly residues" evidence="14">
    <location>
        <begin position="838"/>
        <end position="852"/>
    </location>
</feature>
<evidence type="ECO:0000256" key="9">
    <source>
        <dbReference type="ARBA" id="ARBA00022984"/>
    </source>
</evidence>
<organism evidence="18 19">
    <name type="scientific">Streptomyces aidingensis</name>
    <dbReference type="NCBI Taxonomy" id="910347"/>
    <lineage>
        <taxon>Bacteria</taxon>
        <taxon>Bacillati</taxon>
        <taxon>Actinomycetota</taxon>
        <taxon>Actinomycetes</taxon>
        <taxon>Kitasatosporales</taxon>
        <taxon>Streptomycetaceae</taxon>
        <taxon>Streptomyces</taxon>
    </lineage>
</organism>
<keyword evidence="15" id="KW-0472">Membrane</keyword>
<evidence type="ECO:0000256" key="11">
    <source>
        <dbReference type="ARBA" id="ARBA00023316"/>
    </source>
</evidence>
<dbReference type="GO" id="GO:0008360">
    <property type="term" value="P:regulation of cell shape"/>
    <property type="evidence" value="ECO:0007669"/>
    <property type="project" value="UniProtKB-KW"/>
</dbReference>
<dbReference type="GO" id="GO:0009252">
    <property type="term" value="P:peptidoglycan biosynthetic process"/>
    <property type="evidence" value="ECO:0007669"/>
    <property type="project" value="UniProtKB-KW"/>
</dbReference>
<keyword evidence="5" id="KW-0328">Glycosyltransferase</keyword>
<keyword evidence="15" id="KW-1133">Transmembrane helix</keyword>
<keyword evidence="19" id="KW-1185">Reference proteome</keyword>
<comment type="similarity">
    <text evidence="2">In the N-terminal section; belongs to the glycosyltransferase 51 family.</text>
</comment>
<feature type="domain" description="Glycosyl transferase family 51" evidence="17">
    <location>
        <begin position="167"/>
        <end position="342"/>
    </location>
</feature>
<gene>
    <name evidence="18" type="ORF">SAMN05421773_111131</name>
</gene>
<proteinExistence type="inferred from homology"/>
<dbReference type="AlphaFoldDB" id="A0A1I1QVB6"/>
<evidence type="ECO:0000256" key="12">
    <source>
        <dbReference type="ARBA" id="ARBA00034000"/>
    </source>
</evidence>
<dbReference type="InterPro" id="IPR012338">
    <property type="entry name" value="Beta-lactam/transpept-like"/>
</dbReference>
<dbReference type="InterPro" id="IPR050396">
    <property type="entry name" value="Glycosyltr_51/Transpeptidase"/>
</dbReference>
<dbReference type="FunFam" id="1.10.3810.10:FF:000001">
    <property type="entry name" value="Penicillin-binding protein 1A"/>
    <property type="match status" value="1"/>
</dbReference>
<dbReference type="InterPro" id="IPR023346">
    <property type="entry name" value="Lysozyme-like_dom_sf"/>
</dbReference>
<evidence type="ECO:0000259" key="17">
    <source>
        <dbReference type="Pfam" id="PF00912"/>
    </source>
</evidence>
<feature type="compositionally biased region" description="Acidic residues" evidence="14">
    <location>
        <begin position="793"/>
        <end position="810"/>
    </location>
</feature>
<dbReference type="PANTHER" id="PTHR32282">
    <property type="entry name" value="BINDING PROTEIN TRANSPEPTIDASE, PUTATIVE-RELATED"/>
    <property type="match status" value="1"/>
</dbReference>
<evidence type="ECO:0000256" key="3">
    <source>
        <dbReference type="ARBA" id="ARBA00022645"/>
    </source>
</evidence>
<dbReference type="InterPro" id="IPR036950">
    <property type="entry name" value="PBP_transglycosylase"/>
</dbReference>
<evidence type="ECO:0000256" key="14">
    <source>
        <dbReference type="SAM" id="MobiDB-lite"/>
    </source>
</evidence>
<dbReference type="GO" id="GO:0008955">
    <property type="term" value="F:peptidoglycan glycosyltransferase activity"/>
    <property type="evidence" value="ECO:0007669"/>
    <property type="project" value="UniProtKB-EC"/>
</dbReference>
<feature type="compositionally biased region" description="Basic residues" evidence="14">
    <location>
        <begin position="1"/>
        <end position="17"/>
    </location>
</feature>
<evidence type="ECO:0000256" key="13">
    <source>
        <dbReference type="ARBA" id="ARBA00049902"/>
    </source>
</evidence>
<feature type="compositionally biased region" description="Gly residues" evidence="14">
    <location>
        <begin position="889"/>
        <end position="917"/>
    </location>
</feature>
<evidence type="ECO:0000259" key="16">
    <source>
        <dbReference type="Pfam" id="PF00905"/>
    </source>
</evidence>
<name>A0A1I1QVB6_9ACTN</name>
<evidence type="ECO:0000256" key="2">
    <source>
        <dbReference type="ARBA" id="ARBA00007739"/>
    </source>
</evidence>
<protein>
    <submittedName>
        <fullName evidence="18">Membrane carboxypeptidase (Penicillin-binding protein)</fullName>
    </submittedName>
</protein>
<comment type="similarity">
    <text evidence="1">In the C-terminal section; belongs to the transpeptidase family.</text>
</comment>
<evidence type="ECO:0000256" key="8">
    <source>
        <dbReference type="ARBA" id="ARBA00022960"/>
    </source>
</evidence>
<keyword evidence="7" id="KW-0378">Hydrolase</keyword>
<dbReference type="SUPFAM" id="SSF56601">
    <property type="entry name" value="beta-lactamase/transpeptidase-like"/>
    <property type="match status" value="1"/>
</dbReference>
<evidence type="ECO:0000256" key="10">
    <source>
        <dbReference type="ARBA" id="ARBA00023268"/>
    </source>
</evidence>
<feature type="region of interest" description="Disordered" evidence="14">
    <location>
        <begin position="764"/>
        <end position="924"/>
    </location>
</feature>
<reference evidence="18 19" key="1">
    <citation type="submission" date="2016-10" db="EMBL/GenBank/DDBJ databases">
        <authorList>
            <person name="de Groot N.N."/>
        </authorList>
    </citation>
    <scope>NUCLEOTIDE SEQUENCE [LARGE SCALE GENOMIC DNA]</scope>
    <source>
        <strain evidence="18 19">CGMCC 4.5739</strain>
    </source>
</reference>
<dbReference type="Pfam" id="PF00905">
    <property type="entry name" value="Transpeptidase"/>
    <property type="match status" value="1"/>
</dbReference>
<dbReference type="Pfam" id="PF00912">
    <property type="entry name" value="Transgly"/>
    <property type="match status" value="1"/>
</dbReference>
<feature type="compositionally biased region" description="Basic and acidic residues" evidence="14">
    <location>
        <begin position="47"/>
        <end position="58"/>
    </location>
</feature>
<dbReference type="Gene3D" id="1.10.3810.10">
    <property type="entry name" value="Biosynthetic peptidoglycan transglycosylase-like"/>
    <property type="match status" value="1"/>
</dbReference>
<keyword evidence="10" id="KW-0511">Multifunctional enzyme</keyword>
<evidence type="ECO:0000313" key="19">
    <source>
        <dbReference type="Proteomes" id="UP000199207"/>
    </source>
</evidence>
<keyword evidence="15" id="KW-0812">Transmembrane</keyword>
<comment type="catalytic activity">
    <reaction evidence="12">
        <text>Preferential cleavage: (Ac)2-L-Lys-D-Ala-|-D-Ala. Also transpeptidation of peptidyl-alanyl moieties that are N-acyl substituents of D-alanine.</text>
        <dbReference type="EC" id="3.4.16.4"/>
    </reaction>
</comment>
<evidence type="ECO:0000256" key="5">
    <source>
        <dbReference type="ARBA" id="ARBA00022676"/>
    </source>
</evidence>
<keyword evidence="4" id="KW-0645">Protease</keyword>
<dbReference type="GO" id="GO:0008658">
    <property type="term" value="F:penicillin binding"/>
    <property type="evidence" value="ECO:0007669"/>
    <property type="project" value="InterPro"/>
</dbReference>
<dbReference type="RefSeq" id="WP_093840199.1">
    <property type="nucleotide sequence ID" value="NZ_FOLM01000011.1"/>
</dbReference>
<keyword evidence="9" id="KW-0573">Peptidoglycan synthesis</keyword>
<keyword evidence="3 18" id="KW-0121">Carboxypeptidase</keyword>
<dbReference type="InterPro" id="IPR001460">
    <property type="entry name" value="PCN-bd_Tpept"/>
</dbReference>
<dbReference type="STRING" id="910347.SAMN05421773_111131"/>
<dbReference type="GO" id="GO:0006508">
    <property type="term" value="P:proteolysis"/>
    <property type="evidence" value="ECO:0007669"/>
    <property type="project" value="UniProtKB-KW"/>
</dbReference>
<comment type="catalytic activity">
    <reaction evidence="13">
        <text>[GlcNAc-(1-&gt;4)-Mur2Ac(oyl-L-Ala-gamma-D-Glu-L-Lys-D-Ala-D-Ala)](n)-di-trans,octa-cis-undecaprenyl diphosphate + beta-D-GlcNAc-(1-&gt;4)-Mur2Ac(oyl-L-Ala-gamma-D-Glu-L-Lys-D-Ala-D-Ala)-di-trans,octa-cis-undecaprenyl diphosphate = [GlcNAc-(1-&gt;4)-Mur2Ac(oyl-L-Ala-gamma-D-Glu-L-Lys-D-Ala-D-Ala)](n+1)-di-trans,octa-cis-undecaprenyl diphosphate + di-trans,octa-cis-undecaprenyl diphosphate + H(+)</text>
        <dbReference type="Rhea" id="RHEA:23708"/>
        <dbReference type="Rhea" id="RHEA-COMP:9602"/>
        <dbReference type="Rhea" id="RHEA-COMP:9603"/>
        <dbReference type="ChEBI" id="CHEBI:15378"/>
        <dbReference type="ChEBI" id="CHEBI:58405"/>
        <dbReference type="ChEBI" id="CHEBI:60033"/>
        <dbReference type="ChEBI" id="CHEBI:78435"/>
        <dbReference type="EC" id="2.4.99.28"/>
    </reaction>
</comment>
<dbReference type="Proteomes" id="UP000199207">
    <property type="component" value="Unassembled WGS sequence"/>
</dbReference>
<dbReference type="GO" id="GO:0009002">
    <property type="term" value="F:serine-type D-Ala-D-Ala carboxypeptidase activity"/>
    <property type="evidence" value="ECO:0007669"/>
    <property type="project" value="UniProtKB-EC"/>
</dbReference>
<evidence type="ECO:0000256" key="15">
    <source>
        <dbReference type="SAM" id="Phobius"/>
    </source>
</evidence>
<evidence type="ECO:0000256" key="4">
    <source>
        <dbReference type="ARBA" id="ARBA00022670"/>
    </source>
</evidence>
<dbReference type="GO" id="GO:0030288">
    <property type="term" value="C:outer membrane-bounded periplasmic space"/>
    <property type="evidence" value="ECO:0007669"/>
    <property type="project" value="TreeGrafter"/>
</dbReference>
<accession>A0A1I1QVB6</accession>
<feature type="domain" description="Penicillin-binding protein transpeptidase" evidence="16">
    <location>
        <begin position="545"/>
        <end position="712"/>
    </location>
</feature>
<dbReference type="EMBL" id="FOLM01000011">
    <property type="protein sequence ID" value="SFD21990.1"/>
    <property type="molecule type" value="Genomic_DNA"/>
</dbReference>
<feature type="region of interest" description="Disordered" evidence="14">
    <location>
        <begin position="1"/>
        <end position="95"/>
    </location>
</feature>
<dbReference type="GO" id="GO:0071555">
    <property type="term" value="P:cell wall organization"/>
    <property type="evidence" value="ECO:0007669"/>
    <property type="project" value="UniProtKB-KW"/>
</dbReference>
<dbReference type="Gene3D" id="3.40.710.10">
    <property type="entry name" value="DD-peptidase/beta-lactamase superfamily"/>
    <property type="match status" value="1"/>
</dbReference>
<dbReference type="PANTHER" id="PTHR32282:SF34">
    <property type="entry name" value="PENICILLIN-BINDING PROTEIN 1A"/>
    <property type="match status" value="1"/>
</dbReference>